<dbReference type="EMBL" id="JBAHYK010002594">
    <property type="protein sequence ID" value="KAL0564770.1"/>
    <property type="molecule type" value="Genomic_DNA"/>
</dbReference>
<proteinExistence type="predicted"/>
<protein>
    <submittedName>
        <fullName evidence="2">Uncharacterized protein</fullName>
    </submittedName>
</protein>
<feature type="region of interest" description="Disordered" evidence="1">
    <location>
        <begin position="34"/>
        <end position="117"/>
    </location>
</feature>
<evidence type="ECO:0000313" key="2">
    <source>
        <dbReference type="EMBL" id="KAL0564770.1"/>
    </source>
</evidence>
<accession>A0ABR3EPG2</accession>
<feature type="compositionally biased region" description="Pro residues" evidence="1">
    <location>
        <begin position="88"/>
        <end position="103"/>
    </location>
</feature>
<sequence length="303" mass="34113">MDQIFATIPYTRFTNTIFRLPTIGSLSASARPTITPELSTEEAGPSLAPATVASTDNAPTEEADCSQPATPESTRKSERSDSEHLLLVPPPALPHPVVPPPPQASDASEDLSSDALSTASVQHDLAEYQPWSALHAPSSIDRAKQLARPKPKKIPFRTTHVRQRAQTEKLNPFDHPNKRKVPNKDLWTFWFTQASHGVIEDPPPHPANTTFKDHQLFVHIDIDRIDRTPTANQFITVWLWSSEMRVWERVVEGHCRWVDNQVYSLKLNNCFEPAWVKKKTYTLEDGRRRRATVGQRGSGFGFE</sequence>
<evidence type="ECO:0000256" key="1">
    <source>
        <dbReference type="SAM" id="MobiDB-lite"/>
    </source>
</evidence>
<dbReference type="Proteomes" id="UP001465976">
    <property type="component" value="Unassembled WGS sequence"/>
</dbReference>
<keyword evidence="3" id="KW-1185">Reference proteome</keyword>
<name>A0ABR3EPG2_9AGAR</name>
<feature type="compositionally biased region" description="Basic and acidic residues" evidence="1">
    <location>
        <begin position="73"/>
        <end position="84"/>
    </location>
</feature>
<comment type="caution">
    <text evidence="2">The sequence shown here is derived from an EMBL/GenBank/DDBJ whole genome shotgun (WGS) entry which is preliminary data.</text>
</comment>
<reference evidence="2 3" key="1">
    <citation type="submission" date="2024-02" db="EMBL/GenBank/DDBJ databases">
        <title>A draft genome for the cacao thread blight pathogen Marasmius crinis-equi.</title>
        <authorList>
            <person name="Cohen S.P."/>
            <person name="Baruah I.K."/>
            <person name="Amoako-Attah I."/>
            <person name="Bukari Y."/>
            <person name="Meinhardt L.W."/>
            <person name="Bailey B.A."/>
        </authorList>
    </citation>
    <scope>NUCLEOTIDE SEQUENCE [LARGE SCALE GENOMIC DNA]</scope>
    <source>
        <strain evidence="2 3">GH-76</strain>
    </source>
</reference>
<organism evidence="2 3">
    <name type="scientific">Marasmius crinis-equi</name>
    <dbReference type="NCBI Taxonomy" id="585013"/>
    <lineage>
        <taxon>Eukaryota</taxon>
        <taxon>Fungi</taxon>
        <taxon>Dikarya</taxon>
        <taxon>Basidiomycota</taxon>
        <taxon>Agaricomycotina</taxon>
        <taxon>Agaricomycetes</taxon>
        <taxon>Agaricomycetidae</taxon>
        <taxon>Agaricales</taxon>
        <taxon>Marasmiineae</taxon>
        <taxon>Marasmiaceae</taxon>
        <taxon>Marasmius</taxon>
    </lineage>
</organism>
<evidence type="ECO:0000313" key="3">
    <source>
        <dbReference type="Proteomes" id="UP001465976"/>
    </source>
</evidence>
<gene>
    <name evidence="2" type="ORF">V5O48_017270</name>
</gene>